<feature type="signal peptide" evidence="2">
    <location>
        <begin position="1"/>
        <end position="21"/>
    </location>
</feature>
<evidence type="ECO:0000256" key="1">
    <source>
        <dbReference type="SAM" id="Phobius"/>
    </source>
</evidence>
<feature type="transmembrane region" description="Helical" evidence="1">
    <location>
        <begin position="40"/>
        <end position="60"/>
    </location>
</feature>
<dbReference type="EMBL" id="JAUKUD010000001">
    <property type="protein sequence ID" value="KAK0753593.1"/>
    <property type="molecule type" value="Genomic_DNA"/>
</dbReference>
<organism evidence="3 4">
    <name type="scientific">Schizothecium vesticola</name>
    <dbReference type="NCBI Taxonomy" id="314040"/>
    <lineage>
        <taxon>Eukaryota</taxon>
        <taxon>Fungi</taxon>
        <taxon>Dikarya</taxon>
        <taxon>Ascomycota</taxon>
        <taxon>Pezizomycotina</taxon>
        <taxon>Sordariomycetes</taxon>
        <taxon>Sordariomycetidae</taxon>
        <taxon>Sordariales</taxon>
        <taxon>Schizotheciaceae</taxon>
        <taxon>Schizothecium</taxon>
    </lineage>
</organism>
<comment type="caution">
    <text evidence="3">The sequence shown here is derived from an EMBL/GenBank/DDBJ whole genome shotgun (WGS) entry which is preliminary data.</text>
</comment>
<proteinExistence type="predicted"/>
<protein>
    <submittedName>
        <fullName evidence="3">Uncharacterized protein</fullName>
    </submittedName>
</protein>
<gene>
    <name evidence="3" type="ORF">B0T18DRAFT_18669</name>
</gene>
<feature type="chain" id="PRO_5041399043" evidence="2">
    <location>
        <begin position="22"/>
        <end position="100"/>
    </location>
</feature>
<name>A0AA40F9B7_9PEZI</name>
<evidence type="ECO:0000256" key="2">
    <source>
        <dbReference type="SAM" id="SignalP"/>
    </source>
</evidence>
<evidence type="ECO:0000313" key="4">
    <source>
        <dbReference type="Proteomes" id="UP001172155"/>
    </source>
</evidence>
<sequence length="100" mass="10907">MSFSFLLVAFLFIPRMAPTFGRILYFPCGRNQGLVNSAGLLAWLLFFISKTGLVCFCYFVSPAIDGDSKGGGWLVEVIGASKRASTYSEVVHLCLPVCDT</sequence>
<dbReference type="Proteomes" id="UP001172155">
    <property type="component" value="Unassembled WGS sequence"/>
</dbReference>
<evidence type="ECO:0000313" key="3">
    <source>
        <dbReference type="EMBL" id="KAK0753593.1"/>
    </source>
</evidence>
<keyword evidence="4" id="KW-1185">Reference proteome</keyword>
<reference evidence="3" key="1">
    <citation type="submission" date="2023-06" db="EMBL/GenBank/DDBJ databases">
        <title>Genome-scale phylogeny and comparative genomics of the fungal order Sordariales.</title>
        <authorList>
            <consortium name="Lawrence Berkeley National Laboratory"/>
            <person name="Hensen N."/>
            <person name="Bonometti L."/>
            <person name="Westerberg I."/>
            <person name="Brannstrom I.O."/>
            <person name="Guillou S."/>
            <person name="Cros-Aarteil S."/>
            <person name="Calhoun S."/>
            <person name="Haridas S."/>
            <person name="Kuo A."/>
            <person name="Mondo S."/>
            <person name="Pangilinan J."/>
            <person name="Riley R."/>
            <person name="LaButti K."/>
            <person name="Andreopoulos B."/>
            <person name="Lipzen A."/>
            <person name="Chen C."/>
            <person name="Yanf M."/>
            <person name="Daum C."/>
            <person name="Ng V."/>
            <person name="Clum A."/>
            <person name="Steindorff A."/>
            <person name="Ohm R."/>
            <person name="Martin F."/>
            <person name="Silar P."/>
            <person name="Natvig D."/>
            <person name="Lalanne C."/>
            <person name="Gautier V."/>
            <person name="Ament-velasquez S.L."/>
            <person name="Kruys A."/>
            <person name="Hutchinson M.I."/>
            <person name="Powell A.J."/>
            <person name="Barry K."/>
            <person name="Miller A.N."/>
            <person name="Grigoriev I.V."/>
            <person name="Debuchy R."/>
            <person name="Gladieux P."/>
            <person name="Thoren M.H."/>
            <person name="Johannesson H."/>
        </authorList>
    </citation>
    <scope>NUCLEOTIDE SEQUENCE</scope>
    <source>
        <strain evidence="3">SMH3187-1</strain>
    </source>
</reference>
<accession>A0AA40F9B7</accession>
<dbReference type="AlphaFoldDB" id="A0AA40F9B7"/>
<keyword evidence="2" id="KW-0732">Signal</keyword>
<keyword evidence="1" id="KW-0812">Transmembrane</keyword>
<keyword evidence="1" id="KW-0472">Membrane</keyword>
<keyword evidence="1" id="KW-1133">Transmembrane helix</keyword>